<dbReference type="Pfam" id="PF00535">
    <property type="entry name" value="Glycos_transf_2"/>
    <property type="match status" value="1"/>
</dbReference>
<gene>
    <name evidence="3" type="ORF">BBC27_03095</name>
</gene>
<keyword evidence="1" id="KW-1133">Transmembrane helix</keyword>
<accession>A0A1B9BV52</accession>
<evidence type="ECO:0000259" key="2">
    <source>
        <dbReference type="Pfam" id="PF00535"/>
    </source>
</evidence>
<comment type="caution">
    <text evidence="3">The sequence shown here is derived from an EMBL/GenBank/DDBJ whole genome shotgun (WGS) entry which is preliminary data.</text>
</comment>
<dbReference type="RefSeq" id="WP_065414205.1">
    <property type="nucleotide sequence ID" value="NZ_MASQ01000132.1"/>
</dbReference>
<evidence type="ECO:0000256" key="1">
    <source>
        <dbReference type="SAM" id="Phobius"/>
    </source>
</evidence>
<dbReference type="SUPFAM" id="SSF53448">
    <property type="entry name" value="Nucleotide-diphospho-sugar transferases"/>
    <property type="match status" value="1"/>
</dbReference>
<dbReference type="Proteomes" id="UP000093129">
    <property type="component" value="Unassembled WGS sequence"/>
</dbReference>
<protein>
    <recommendedName>
        <fullName evidence="2">Glycosyltransferase 2-like domain-containing protein</fullName>
    </recommendedName>
</protein>
<organism evidence="3 4">
    <name type="scientific">Acidithiobacillus ferrivorans</name>
    <dbReference type="NCBI Taxonomy" id="160808"/>
    <lineage>
        <taxon>Bacteria</taxon>
        <taxon>Pseudomonadati</taxon>
        <taxon>Pseudomonadota</taxon>
        <taxon>Acidithiobacillia</taxon>
        <taxon>Acidithiobacillales</taxon>
        <taxon>Acidithiobacillaceae</taxon>
        <taxon>Acidithiobacillus</taxon>
    </lineage>
</organism>
<name>A0A1B9BV52_9PROT</name>
<dbReference type="Gene3D" id="3.90.550.10">
    <property type="entry name" value="Spore Coat Polysaccharide Biosynthesis Protein SpsA, Chain A"/>
    <property type="match status" value="1"/>
</dbReference>
<keyword evidence="1" id="KW-0472">Membrane</keyword>
<feature type="domain" description="Glycosyltransferase 2-like" evidence="2">
    <location>
        <begin position="13"/>
        <end position="142"/>
    </location>
</feature>
<evidence type="ECO:0000313" key="4">
    <source>
        <dbReference type="Proteomes" id="UP000093129"/>
    </source>
</evidence>
<evidence type="ECO:0000313" key="3">
    <source>
        <dbReference type="EMBL" id="OCB01608.1"/>
    </source>
</evidence>
<dbReference type="EMBL" id="MASQ01000132">
    <property type="protein sequence ID" value="OCB01608.1"/>
    <property type="molecule type" value="Genomic_DNA"/>
</dbReference>
<dbReference type="AlphaFoldDB" id="A0A1B9BV52"/>
<sequence>MNADNVINPGQVTVVTVTYGDRRHLLEPVLRAALAQEVGKIIVVNNGASWNVDALASTLESKVIVLNMDGNVGSAGGFSAGIARAIETDGEVIWLLDDDNLPNADCLKELLHATNQSDSEYFIALAARPRMIANLNASATQHFFEKKSNYFLGIHIIDIPRKIIKLLFSSDPKQLSAKCTDINVWTAPYGGLFFHKSLVNTIGLPKAELCLYVDDSEYTWRMVHHGYPIQLICRATINDIDDWEERSHGKFGMTAWLSVPSYRFYYFMRNQIWFTFHQVCKNKFLFLFNGLIFFIVLGSVSIFQGKPHAITTMYNAAYDGIFSRLGESYKYPLPGNMKNH</sequence>
<keyword evidence="1" id="KW-0812">Transmembrane</keyword>
<feature type="transmembrane region" description="Helical" evidence="1">
    <location>
        <begin position="284"/>
        <end position="303"/>
    </location>
</feature>
<dbReference type="InterPro" id="IPR029044">
    <property type="entry name" value="Nucleotide-diphossugar_trans"/>
</dbReference>
<proteinExistence type="predicted"/>
<reference evidence="3 4" key="1">
    <citation type="submission" date="2016-07" db="EMBL/GenBank/DDBJ databases">
        <title>Draft genome of a psychrotolerant acidophile Acidithiobacillus ferrivorans strain YL15.</title>
        <authorList>
            <person name="Peng T."/>
            <person name="Ma L."/>
            <person name="Nan M."/>
            <person name="An N."/>
            <person name="Wang M."/>
            <person name="Qiu G."/>
            <person name="Zeng W."/>
        </authorList>
    </citation>
    <scope>NUCLEOTIDE SEQUENCE [LARGE SCALE GENOMIC DNA]</scope>
    <source>
        <strain evidence="3 4">YL15</strain>
    </source>
</reference>
<dbReference type="InterPro" id="IPR001173">
    <property type="entry name" value="Glyco_trans_2-like"/>
</dbReference>